<accession>A0A0J8CRT9</accession>
<dbReference type="Proteomes" id="UP000035740">
    <property type="component" value="Chromosome 3"/>
</dbReference>
<protein>
    <submittedName>
        <fullName evidence="1">Uncharacterized protein</fullName>
    </submittedName>
</protein>
<evidence type="ECO:0000313" key="1">
    <source>
        <dbReference type="EMBL" id="KMT16490.1"/>
    </source>
</evidence>
<organism evidence="1 2">
    <name type="scientific">Beta vulgaris subsp. vulgaris</name>
    <name type="common">Beet</name>
    <dbReference type="NCBI Taxonomy" id="3555"/>
    <lineage>
        <taxon>Eukaryota</taxon>
        <taxon>Viridiplantae</taxon>
        <taxon>Streptophyta</taxon>
        <taxon>Embryophyta</taxon>
        <taxon>Tracheophyta</taxon>
        <taxon>Spermatophyta</taxon>
        <taxon>Magnoliopsida</taxon>
        <taxon>eudicotyledons</taxon>
        <taxon>Gunneridae</taxon>
        <taxon>Pentapetalae</taxon>
        <taxon>Caryophyllales</taxon>
        <taxon>Chenopodiaceae</taxon>
        <taxon>Betoideae</taxon>
        <taxon>Beta</taxon>
    </lineage>
</organism>
<dbReference type="EMBL" id="KQ090056">
    <property type="protein sequence ID" value="KMT16490.1"/>
    <property type="molecule type" value="Genomic_DNA"/>
</dbReference>
<proteinExistence type="predicted"/>
<dbReference type="AlphaFoldDB" id="A0A0J8CRT9"/>
<reference evidence="1 2" key="1">
    <citation type="journal article" date="2014" name="Nature">
        <title>The genome of the recently domesticated crop plant sugar beet (Beta vulgaris).</title>
        <authorList>
            <person name="Dohm J.C."/>
            <person name="Minoche A.E."/>
            <person name="Holtgrawe D."/>
            <person name="Capella-Gutierrez S."/>
            <person name="Zakrzewski F."/>
            <person name="Tafer H."/>
            <person name="Rupp O."/>
            <person name="Sorensen T.R."/>
            <person name="Stracke R."/>
            <person name="Reinhardt R."/>
            <person name="Goesmann A."/>
            <person name="Kraft T."/>
            <person name="Schulz B."/>
            <person name="Stadler P.F."/>
            <person name="Schmidt T."/>
            <person name="Gabaldon T."/>
            <person name="Lehrach H."/>
            <person name="Weisshaar B."/>
            <person name="Himmelbauer H."/>
        </authorList>
    </citation>
    <scope>NUCLEOTIDE SEQUENCE [LARGE SCALE GENOMIC DNA]</scope>
    <source>
        <tissue evidence="1">Taproot</tissue>
    </source>
</reference>
<keyword evidence="2" id="KW-1185">Reference proteome</keyword>
<dbReference type="Gramene" id="KMT16490">
    <property type="protein sequence ID" value="KMT16490"/>
    <property type="gene ID" value="BVRB_3g051070"/>
</dbReference>
<name>A0A0J8CRT9_BETVV</name>
<gene>
    <name evidence="1" type="ORF">BVRB_3g051070</name>
</gene>
<evidence type="ECO:0000313" key="2">
    <source>
        <dbReference type="Proteomes" id="UP000035740"/>
    </source>
</evidence>
<sequence>MWRAATAWSMWWFHQTHEGATPVFALDPTQAEV</sequence>